<dbReference type="EMBL" id="AGNL01018722">
    <property type="protein sequence ID" value="EJK62644.1"/>
    <property type="molecule type" value="Genomic_DNA"/>
</dbReference>
<reference evidence="2 3" key="1">
    <citation type="journal article" date="2012" name="Genome Biol.">
        <title>Genome and low-iron response of an oceanic diatom adapted to chronic iron limitation.</title>
        <authorList>
            <person name="Lommer M."/>
            <person name="Specht M."/>
            <person name="Roy A.S."/>
            <person name="Kraemer L."/>
            <person name="Andreson R."/>
            <person name="Gutowska M.A."/>
            <person name="Wolf J."/>
            <person name="Bergner S.V."/>
            <person name="Schilhabel M.B."/>
            <person name="Klostermeier U.C."/>
            <person name="Beiko R.G."/>
            <person name="Rosenstiel P."/>
            <person name="Hippler M."/>
            <person name="Laroche J."/>
        </authorList>
    </citation>
    <scope>NUCLEOTIDE SEQUENCE [LARGE SCALE GENOMIC DNA]</scope>
    <source>
        <strain evidence="2 3">CCMP1005</strain>
    </source>
</reference>
<protein>
    <recommendedName>
        <fullName evidence="4">J domain-containing protein</fullName>
    </recommendedName>
</protein>
<feature type="compositionally biased region" description="Polar residues" evidence="1">
    <location>
        <begin position="523"/>
        <end position="532"/>
    </location>
</feature>
<feature type="compositionally biased region" description="Polar residues" evidence="1">
    <location>
        <begin position="557"/>
        <end position="566"/>
    </location>
</feature>
<organism evidence="2 3">
    <name type="scientific">Thalassiosira oceanica</name>
    <name type="common">Marine diatom</name>
    <dbReference type="NCBI Taxonomy" id="159749"/>
    <lineage>
        <taxon>Eukaryota</taxon>
        <taxon>Sar</taxon>
        <taxon>Stramenopiles</taxon>
        <taxon>Ochrophyta</taxon>
        <taxon>Bacillariophyta</taxon>
        <taxon>Coscinodiscophyceae</taxon>
        <taxon>Thalassiosirophycidae</taxon>
        <taxon>Thalassiosirales</taxon>
        <taxon>Thalassiosiraceae</taxon>
        <taxon>Thalassiosira</taxon>
    </lineage>
</organism>
<dbReference type="InterPro" id="IPR036869">
    <property type="entry name" value="J_dom_sf"/>
</dbReference>
<dbReference type="AlphaFoldDB" id="K0SCJ7"/>
<evidence type="ECO:0008006" key="4">
    <source>
        <dbReference type="Google" id="ProtNLM"/>
    </source>
</evidence>
<keyword evidence="3" id="KW-1185">Reference proteome</keyword>
<feature type="region of interest" description="Disordered" evidence="1">
    <location>
        <begin position="1"/>
        <end position="145"/>
    </location>
</feature>
<feature type="compositionally biased region" description="Low complexity" evidence="1">
    <location>
        <begin position="1"/>
        <end position="15"/>
    </location>
</feature>
<dbReference type="Gene3D" id="1.10.287.110">
    <property type="entry name" value="DnaJ domain"/>
    <property type="match status" value="1"/>
</dbReference>
<dbReference type="Proteomes" id="UP000266841">
    <property type="component" value="Unassembled WGS sequence"/>
</dbReference>
<dbReference type="OrthoDB" id="47455at2759"/>
<evidence type="ECO:0000313" key="3">
    <source>
        <dbReference type="Proteomes" id="UP000266841"/>
    </source>
</evidence>
<gene>
    <name evidence="2" type="ORF">THAOC_16734</name>
</gene>
<feature type="compositionally biased region" description="Basic and acidic residues" evidence="1">
    <location>
        <begin position="535"/>
        <end position="544"/>
    </location>
</feature>
<feature type="region of interest" description="Disordered" evidence="1">
    <location>
        <begin position="485"/>
        <end position="566"/>
    </location>
</feature>
<proteinExistence type="predicted"/>
<evidence type="ECO:0000313" key="2">
    <source>
        <dbReference type="EMBL" id="EJK62644.1"/>
    </source>
</evidence>
<feature type="compositionally biased region" description="Basic and acidic residues" evidence="1">
    <location>
        <begin position="21"/>
        <end position="32"/>
    </location>
</feature>
<feature type="compositionally biased region" description="Polar residues" evidence="1">
    <location>
        <begin position="37"/>
        <end position="47"/>
    </location>
</feature>
<sequence>MRSSSSRGMRRVSSSPCLPEEDYRSQYHEDYRHPRRQSSPSITNGYHTQLVVVEEDSSYRDDRVSDGRRYRSNRHSDRLSRSETSRSMQHGEEDSTRSYRDGRVSDGRRYNRHSDRLSRSETSRSMQHGGQLDLYNGRQQHGGQLDLYNGRQLTSFRPRHDPRKSLHDTIELLNLPRGMLASVSQTYSAVASRLYIVDNSLAMHLPEGHVAELLPSGEVQGRDASLWVEVKDFITYQATLGARNAMRTYVWLLNESSNANIPQKYALSKKGFDQKELDHFEDCLNSANPERRECPLASRLYNLIKCVAKEKYNLERTGKHIVITVCTQGMPTDKEGYTDRHDVQADFHKTMQRICDMKLPIKIIFRLCSDKEDVLEIYNSWDGKVYLHNPWLTYTNGLHRLRESGLAPDIFEDLDERKFTADEIFETCTILFGNLIPLPHPQKSWSKFLRVLKEVVGREERQWNSIHKRFTSWIDVRRLDSMYGAKSKSEPSASARGDPPSSNPQYGGSFRRSSVDPLGGSFRRSNSQSDPSFDTEGHATDPRSDPTGFEPSANAVPKQSSPTNLQEALRAWSHPSVDSKKLNALQTLLVTVPTILPPENLFVEAHEYFKKWKTLDESAFTGMDEEQLMDLLKRAARKAKFFLHPDKRPKDLNADQSLLLKTIWDVIQESAEKEGI</sequence>
<name>K0SCJ7_THAOC</name>
<evidence type="ECO:0000256" key="1">
    <source>
        <dbReference type="SAM" id="MobiDB-lite"/>
    </source>
</evidence>
<accession>K0SCJ7</accession>
<dbReference type="OMA" id="TSRSMQH"/>
<comment type="caution">
    <text evidence="2">The sequence shown here is derived from an EMBL/GenBank/DDBJ whole genome shotgun (WGS) entry which is preliminary data.</text>
</comment>
<dbReference type="eggNOG" id="ENOG502RUJD">
    <property type="taxonomic scope" value="Eukaryota"/>
</dbReference>
<feature type="compositionally biased region" description="Basic and acidic residues" evidence="1">
    <location>
        <begin position="57"/>
        <end position="122"/>
    </location>
</feature>